<accession>A0A383F350</accession>
<dbReference type="EMBL" id="UINC01231183">
    <property type="protein sequence ID" value="SVE63612.1"/>
    <property type="molecule type" value="Genomic_DNA"/>
</dbReference>
<reference evidence="2" key="1">
    <citation type="submission" date="2018-05" db="EMBL/GenBank/DDBJ databases">
        <authorList>
            <person name="Lanie J.A."/>
            <person name="Ng W.-L."/>
            <person name="Kazmierczak K.M."/>
            <person name="Andrzejewski T.M."/>
            <person name="Davidsen T.M."/>
            <person name="Wayne K.J."/>
            <person name="Tettelin H."/>
            <person name="Glass J.I."/>
            <person name="Rusch D."/>
            <person name="Podicherti R."/>
            <person name="Tsui H.-C.T."/>
            <person name="Winkler M.E."/>
        </authorList>
    </citation>
    <scope>NUCLEOTIDE SEQUENCE</scope>
</reference>
<keyword evidence="1" id="KW-1133">Transmembrane helix</keyword>
<dbReference type="AlphaFoldDB" id="A0A383F350"/>
<feature type="non-terminal residue" evidence="2">
    <location>
        <position position="78"/>
    </location>
</feature>
<evidence type="ECO:0000256" key="1">
    <source>
        <dbReference type="SAM" id="Phobius"/>
    </source>
</evidence>
<keyword evidence="1" id="KW-0472">Membrane</keyword>
<sequence>MADANAGANADGQVDVIGHILDHNYLEVPFLNAHHIIDGRLDLPVFEPIFGIDMSITRHVVWMWLASGLLITTLIACF</sequence>
<keyword evidence="1" id="KW-0812">Transmembrane</keyword>
<protein>
    <submittedName>
        <fullName evidence="2">Uncharacterized protein</fullName>
    </submittedName>
</protein>
<name>A0A383F350_9ZZZZ</name>
<gene>
    <name evidence="2" type="ORF">METZ01_LOCUS516466</name>
</gene>
<evidence type="ECO:0000313" key="2">
    <source>
        <dbReference type="EMBL" id="SVE63612.1"/>
    </source>
</evidence>
<organism evidence="2">
    <name type="scientific">marine metagenome</name>
    <dbReference type="NCBI Taxonomy" id="408172"/>
    <lineage>
        <taxon>unclassified sequences</taxon>
        <taxon>metagenomes</taxon>
        <taxon>ecological metagenomes</taxon>
    </lineage>
</organism>
<proteinExistence type="predicted"/>
<feature type="transmembrane region" description="Helical" evidence="1">
    <location>
        <begin position="60"/>
        <end position="77"/>
    </location>
</feature>